<evidence type="ECO:0000313" key="13">
    <source>
        <dbReference type="Proteomes" id="UP000254425"/>
    </source>
</evidence>
<name>A0A345XZU7_9ACTN</name>
<dbReference type="EC" id="2.7.13.3" evidence="2"/>
<gene>
    <name evidence="12" type="ORF">DVA86_07690</name>
</gene>
<keyword evidence="4" id="KW-0808">Transferase</keyword>
<keyword evidence="7" id="KW-0067">ATP-binding</keyword>
<dbReference type="GO" id="GO:0005524">
    <property type="term" value="F:ATP binding"/>
    <property type="evidence" value="ECO:0007669"/>
    <property type="project" value="UniProtKB-KW"/>
</dbReference>
<keyword evidence="5" id="KW-0547">Nucleotide-binding</keyword>
<feature type="transmembrane region" description="Helical" evidence="9">
    <location>
        <begin position="165"/>
        <end position="190"/>
    </location>
</feature>
<dbReference type="Gene3D" id="1.20.5.1930">
    <property type="match status" value="1"/>
</dbReference>
<evidence type="ECO:0000259" key="11">
    <source>
        <dbReference type="Pfam" id="PF13796"/>
    </source>
</evidence>
<dbReference type="PANTHER" id="PTHR24421">
    <property type="entry name" value="NITRATE/NITRITE SENSOR PROTEIN NARX-RELATED"/>
    <property type="match status" value="1"/>
</dbReference>
<evidence type="ECO:0000313" key="12">
    <source>
        <dbReference type="EMBL" id="AXK37163.1"/>
    </source>
</evidence>
<dbReference type="InterPro" id="IPR011712">
    <property type="entry name" value="Sig_transdc_His_kin_sub3_dim/P"/>
</dbReference>
<dbReference type="InterPro" id="IPR025828">
    <property type="entry name" value="Put_sensor_dom"/>
</dbReference>
<dbReference type="GO" id="GO:0000155">
    <property type="term" value="F:phosphorelay sensor kinase activity"/>
    <property type="evidence" value="ECO:0007669"/>
    <property type="project" value="InterPro"/>
</dbReference>
<dbReference type="CDD" id="cd16917">
    <property type="entry name" value="HATPase_UhpB-NarQ-NarX-like"/>
    <property type="match status" value="1"/>
</dbReference>
<evidence type="ECO:0000256" key="6">
    <source>
        <dbReference type="ARBA" id="ARBA00022777"/>
    </source>
</evidence>
<evidence type="ECO:0000256" key="2">
    <source>
        <dbReference type="ARBA" id="ARBA00012438"/>
    </source>
</evidence>
<keyword evidence="3" id="KW-0597">Phosphoprotein</keyword>
<evidence type="ECO:0000256" key="9">
    <source>
        <dbReference type="SAM" id="Phobius"/>
    </source>
</evidence>
<dbReference type="InterPro" id="IPR050482">
    <property type="entry name" value="Sensor_HK_TwoCompSys"/>
</dbReference>
<feature type="transmembrane region" description="Helical" evidence="9">
    <location>
        <begin position="48"/>
        <end position="68"/>
    </location>
</feature>
<reference evidence="12 13" key="1">
    <citation type="submission" date="2018-07" db="EMBL/GenBank/DDBJ databases">
        <title>Draft genome of the type strain Streptomyces armeniacus ATCC 15676.</title>
        <authorList>
            <person name="Labana P."/>
            <person name="Gosse J.T."/>
            <person name="Boddy C.N."/>
        </authorList>
    </citation>
    <scope>NUCLEOTIDE SEQUENCE [LARGE SCALE GENOMIC DNA]</scope>
    <source>
        <strain evidence="12 13">ATCC 15676</strain>
    </source>
</reference>
<dbReference type="GO" id="GO:0016020">
    <property type="term" value="C:membrane"/>
    <property type="evidence" value="ECO:0007669"/>
    <property type="project" value="InterPro"/>
</dbReference>
<comment type="catalytic activity">
    <reaction evidence="1">
        <text>ATP + protein L-histidine = ADP + protein N-phospho-L-histidine.</text>
        <dbReference type="EC" id="2.7.13.3"/>
    </reaction>
</comment>
<proteinExistence type="predicted"/>
<dbReference type="Pfam" id="PF13796">
    <property type="entry name" value="Sensor"/>
    <property type="match status" value="1"/>
</dbReference>
<dbReference type="Proteomes" id="UP000254425">
    <property type="component" value="Chromosome"/>
</dbReference>
<evidence type="ECO:0000256" key="5">
    <source>
        <dbReference type="ARBA" id="ARBA00022741"/>
    </source>
</evidence>
<dbReference type="PROSITE" id="PS51257">
    <property type="entry name" value="PROKAR_LIPOPROTEIN"/>
    <property type="match status" value="1"/>
</dbReference>
<keyword evidence="9" id="KW-1133">Transmembrane helix</keyword>
<feature type="domain" description="Signal transduction histidine kinase subgroup 3 dimerisation and phosphoacceptor" evidence="10">
    <location>
        <begin position="226"/>
        <end position="299"/>
    </location>
</feature>
<evidence type="ECO:0000256" key="3">
    <source>
        <dbReference type="ARBA" id="ARBA00022553"/>
    </source>
</evidence>
<dbReference type="EMBL" id="CP031320">
    <property type="protein sequence ID" value="AXK37163.1"/>
    <property type="molecule type" value="Genomic_DNA"/>
</dbReference>
<dbReference type="Pfam" id="PF07730">
    <property type="entry name" value="HisKA_3"/>
    <property type="match status" value="1"/>
</dbReference>
<protein>
    <recommendedName>
        <fullName evidence="2">histidine kinase</fullName>
        <ecNumber evidence="2">2.7.13.3</ecNumber>
    </recommendedName>
</protein>
<keyword evidence="13" id="KW-1185">Reference proteome</keyword>
<dbReference type="Gene3D" id="3.30.565.10">
    <property type="entry name" value="Histidine kinase-like ATPase, C-terminal domain"/>
    <property type="match status" value="1"/>
</dbReference>
<keyword evidence="6 12" id="KW-0418">Kinase</keyword>
<feature type="transmembrane region" description="Helical" evidence="9">
    <location>
        <begin position="20"/>
        <end position="42"/>
    </location>
</feature>
<feature type="transmembrane region" description="Helical" evidence="9">
    <location>
        <begin position="112"/>
        <end position="145"/>
    </location>
</feature>
<feature type="domain" description="Putative sensor" evidence="11">
    <location>
        <begin position="20"/>
        <end position="199"/>
    </location>
</feature>
<organism evidence="12 13">
    <name type="scientific">Streptomyces armeniacus</name>
    <dbReference type="NCBI Taxonomy" id="83291"/>
    <lineage>
        <taxon>Bacteria</taxon>
        <taxon>Bacillati</taxon>
        <taxon>Actinomycetota</taxon>
        <taxon>Actinomycetes</taxon>
        <taxon>Kitasatosporales</taxon>
        <taxon>Streptomycetaceae</taxon>
        <taxon>Streptomyces</taxon>
    </lineage>
</organism>
<evidence type="ECO:0000256" key="4">
    <source>
        <dbReference type="ARBA" id="ARBA00022679"/>
    </source>
</evidence>
<evidence type="ECO:0000256" key="1">
    <source>
        <dbReference type="ARBA" id="ARBA00000085"/>
    </source>
</evidence>
<keyword evidence="9" id="KW-0812">Transmembrane</keyword>
<dbReference type="GO" id="GO:0046983">
    <property type="term" value="F:protein dimerization activity"/>
    <property type="evidence" value="ECO:0007669"/>
    <property type="project" value="InterPro"/>
</dbReference>
<dbReference type="SUPFAM" id="SSF55874">
    <property type="entry name" value="ATPase domain of HSP90 chaperone/DNA topoisomerase II/histidine kinase"/>
    <property type="match status" value="1"/>
</dbReference>
<accession>A0A345XZU7</accession>
<evidence type="ECO:0000256" key="7">
    <source>
        <dbReference type="ARBA" id="ARBA00022840"/>
    </source>
</evidence>
<keyword evidence="8" id="KW-0902">Two-component regulatory system</keyword>
<dbReference type="PANTHER" id="PTHR24421:SF10">
    <property type="entry name" value="NITRATE_NITRITE SENSOR PROTEIN NARQ"/>
    <property type="match status" value="1"/>
</dbReference>
<evidence type="ECO:0000259" key="10">
    <source>
        <dbReference type="Pfam" id="PF07730"/>
    </source>
</evidence>
<dbReference type="InterPro" id="IPR036890">
    <property type="entry name" value="HATPase_C_sf"/>
</dbReference>
<evidence type="ECO:0000256" key="8">
    <source>
        <dbReference type="ARBA" id="ARBA00023012"/>
    </source>
</evidence>
<dbReference type="KEGG" id="sarm:DVA86_07690"/>
<keyword evidence="9" id="KW-0472">Membrane</keyword>
<sequence length="425" mass="44678">MAARPQRFVGSALPWRCAVYAASGAVTGACTLLVVTVTVPLGVLLSPVLLGLVLLAGVSVSGVAAGAVERRRVRLLGVRPVRSPHRVLGDVGLRTWLRVRWREPATWRELRYVLLSATVLWPLDFLTVAAPVAAATLLPAPLWYALFAGDGTVTVLNVEVGSPGSALAVTGFAALVLVAAAYALTAVAAVRLTLVRRLLAPAPTPGAGAMEPVPASGRLVDAFDAERRRIERDLHDGTQQRLIGLTMTLDMARMRLEETAAPDGSVRPLGAFLDKAQHEAAQTLAELRELVHGIHPHVLTERGLAVAVDELAGRQTFAVDVNLRIAGRLPDRTESTGFFVVSEALANVAKHSGCDRAWVRGWVAGDNLVLEIEDAGTGGAAPERGSGLRGLAERVAGVGGLLLSSPEGGPTVLRTEIPCVAPRHG</sequence>
<dbReference type="AlphaFoldDB" id="A0A345XZU7"/>